<reference evidence="3 4" key="1">
    <citation type="submission" date="2020-04" db="EMBL/GenBank/DDBJ databases">
        <title>Rhizobium sp. S-51 isolated from soil.</title>
        <authorList>
            <person name="Dahal R.H."/>
        </authorList>
    </citation>
    <scope>NUCLEOTIDE SEQUENCE [LARGE SCALE GENOMIC DNA]</scope>
    <source>
        <strain evidence="3 4">S-51</strain>
    </source>
</reference>
<comment type="caution">
    <text evidence="3">The sequence shown here is derived from an EMBL/GenBank/DDBJ whole genome shotgun (WGS) entry which is preliminary data.</text>
</comment>
<accession>A0A7Y0AXC9</accession>
<feature type="region of interest" description="Disordered" evidence="1">
    <location>
        <begin position="489"/>
        <end position="519"/>
    </location>
</feature>
<evidence type="ECO:0000256" key="2">
    <source>
        <dbReference type="SAM" id="SignalP"/>
    </source>
</evidence>
<dbReference type="Proteomes" id="UP000541470">
    <property type="component" value="Unassembled WGS sequence"/>
</dbReference>
<feature type="chain" id="PRO_5031134602" evidence="2">
    <location>
        <begin position="27"/>
        <end position="519"/>
    </location>
</feature>
<dbReference type="RefSeq" id="WP_169591926.1">
    <property type="nucleotide sequence ID" value="NZ_JABBGK010000002.1"/>
</dbReference>
<evidence type="ECO:0000313" key="4">
    <source>
        <dbReference type="Proteomes" id="UP000541470"/>
    </source>
</evidence>
<sequence length="519" mass="55140">MRPLRPFDFRAMILAGTFALSSVAAAIAQAPTTWQEDAKKAALDYADQQAKDVVKSQSQAAIVALYKKLYKSGANKTLVRQLGTVALSANEINKFAENAADALTSGDPEKAKAASNEVAVALGKTLANGIKDPALRQQMAGALGNIDKVNEAADVLGKAAGGDPQAAYEYLGRAFIAATPAAAAFTAVETAAGVVSYAKGKFVDSTIEELYQEYAKGDEHTREVIRERLETLPIYASVIRDRKIELADQRADDIAQATAEPSDAVRERLTETSDGEVIDDIFQTFAARTKKEQSAAVAEKARADAQAEAGLMMEALDSAAYGKYGRDWWTKHPYNLERFTQLIRDKLKKDGVLDPHNAVHIKAMANLLSTGLVHGTNSKEYQDQLAKFEEYRTNVAGHSGLTVEPQAATADLAGQYSGRISGQASGSMSLVVSGASVSGSISGAFEGDAFTARFSGSLNGDGSFTAPTTGVLQGKLYKEVKPYPFNGTVSGRVDGRSGAGQWSGRNKWGGGSGSWQVTK</sequence>
<evidence type="ECO:0000313" key="3">
    <source>
        <dbReference type="EMBL" id="NML75217.1"/>
    </source>
</evidence>
<name>A0A7Y0AXC9_9HYPH</name>
<proteinExistence type="predicted"/>
<organism evidence="3 4">
    <name type="scientific">Rhizobium terricola</name>
    <dbReference type="NCBI Taxonomy" id="2728849"/>
    <lineage>
        <taxon>Bacteria</taxon>
        <taxon>Pseudomonadati</taxon>
        <taxon>Pseudomonadota</taxon>
        <taxon>Alphaproteobacteria</taxon>
        <taxon>Hyphomicrobiales</taxon>
        <taxon>Rhizobiaceae</taxon>
        <taxon>Rhizobium/Agrobacterium group</taxon>
        <taxon>Rhizobium</taxon>
    </lineage>
</organism>
<feature type="signal peptide" evidence="2">
    <location>
        <begin position="1"/>
        <end position="26"/>
    </location>
</feature>
<keyword evidence="2" id="KW-0732">Signal</keyword>
<protein>
    <submittedName>
        <fullName evidence="3">Uncharacterized protein</fullName>
    </submittedName>
</protein>
<evidence type="ECO:0000256" key="1">
    <source>
        <dbReference type="SAM" id="MobiDB-lite"/>
    </source>
</evidence>
<gene>
    <name evidence="3" type="ORF">HHL25_13875</name>
</gene>
<dbReference type="AlphaFoldDB" id="A0A7Y0AXC9"/>
<keyword evidence="4" id="KW-1185">Reference proteome</keyword>
<dbReference type="EMBL" id="JABBGK010000002">
    <property type="protein sequence ID" value="NML75217.1"/>
    <property type="molecule type" value="Genomic_DNA"/>
</dbReference>